<gene>
    <name evidence="2" type="ORF">cand_038890</name>
</gene>
<organism evidence="2 3">
    <name type="scientific">Cryptosporidium andersoni</name>
    <dbReference type="NCBI Taxonomy" id="117008"/>
    <lineage>
        <taxon>Eukaryota</taxon>
        <taxon>Sar</taxon>
        <taxon>Alveolata</taxon>
        <taxon>Apicomplexa</taxon>
        <taxon>Conoidasida</taxon>
        <taxon>Coccidia</taxon>
        <taxon>Eucoccidiorida</taxon>
        <taxon>Eimeriorina</taxon>
        <taxon>Cryptosporidiidae</taxon>
        <taxon>Cryptosporidium</taxon>
    </lineage>
</organism>
<evidence type="ECO:0000313" key="2">
    <source>
        <dbReference type="EMBL" id="OII71648.1"/>
    </source>
</evidence>
<dbReference type="RefSeq" id="XP_067066838.1">
    <property type="nucleotide sequence ID" value="XM_067214110.1"/>
</dbReference>
<dbReference type="Proteomes" id="UP000186804">
    <property type="component" value="Unassembled WGS sequence"/>
</dbReference>
<evidence type="ECO:0000313" key="3">
    <source>
        <dbReference type="Proteomes" id="UP000186804"/>
    </source>
</evidence>
<feature type="domain" description="SDE2-like" evidence="1">
    <location>
        <begin position="77"/>
        <end position="139"/>
    </location>
</feature>
<dbReference type="Pfam" id="PF22782">
    <property type="entry name" value="SDE2"/>
    <property type="match status" value="1"/>
</dbReference>
<reference evidence="2 3" key="1">
    <citation type="submission" date="2016-10" db="EMBL/GenBank/DDBJ databases">
        <title>Reductive evolution of mitochondrial metabolism and differential evolution of invasion-related proteins in Cryptosporidium.</title>
        <authorList>
            <person name="Liu S."/>
            <person name="Roellig D.M."/>
            <person name="Guo Y."/>
            <person name="Li N."/>
            <person name="Frace M.A."/>
            <person name="Tang K."/>
            <person name="Zhang L."/>
            <person name="Feng Y."/>
            <person name="Xiao L."/>
        </authorList>
    </citation>
    <scope>NUCLEOTIDE SEQUENCE [LARGE SCALE GENOMIC DNA]</scope>
    <source>
        <strain evidence="2">30847</strain>
    </source>
</reference>
<protein>
    <recommendedName>
        <fullName evidence="1">SDE2-like domain-containing protein</fullName>
    </recommendedName>
</protein>
<proteinExistence type="predicted"/>
<sequence>MYLHICYNGNLRSFEYEEFDQKTINAEKLKNFVGEKIQNQNEYFYLLLNGKPITKDSIELCNLFGKVIQVVVGRLVGGKGGFGTTIKSQKRKINKKNLNIDSCRDFATGKRIFDIHIEEEIKKWNKKSSIVADSSVNNSCHSENDTNEEIGELDNNMSYFETHGIKLVNRYDNIQDAIESGFKKLDNKISTQDTENIWANYYIDYTIEQ</sequence>
<dbReference type="OrthoDB" id="547031at2759"/>
<keyword evidence="3" id="KW-1185">Reference proteome</keyword>
<dbReference type="EMBL" id="LRBS01000121">
    <property type="protein sequence ID" value="OII71648.1"/>
    <property type="molecule type" value="Genomic_DNA"/>
</dbReference>
<dbReference type="InterPro" id="IPR053822">
    <property type="entry name" value="SDE2-like_dom"/>
</dbReference>
<comment type="caution">
    <text evidence="2">The sequence shown here is derived from an EMBL/GenBank/DDBJ whole genome shotgun (WGS) entry which is preliminary data.</text>
</comment>
<dbReference type="GeneID" id="92368073"/>
<evidence type="ECO:0000259" key="1">
    <source>
        <dbReference type="Pfam" id="PF22782"/>
    </source>
</evidence>
<name>A0A1J4MBP5_9CRYT</name>
<accession>A0A1J4MBP5</accession>
<dbReference type="VEuPathDB" id="CryptoDB:cand_038890"/>
<dbReference type="AlphaFoldDB" id="A0A1J4MBP5"/>